<dbReference type="PANTHER" id="PTHR23270:SF10">
    <property type="entry name" value="PROTEIN RRP5 HOMOLOG"/>
    <property type="match status" value="1"/>
</dbReference>
<sequence length="376" mass="44502">MQKIANKVRRKKVSLEAIEKTGNFKVKSYKVLIKTGKSNLSHVKLPGVKDFWNVEELTKNGKKENEDPKKSSTKKSTQRLTGSERYQRYMDEEERIRKIEEEMTDPNLEPHTPDQFERSLLNDRNSSLMWIKYMAFHLETAEVDKARAIAKKAIASINFREEQERLNVWIALLNLELRYGTDESYNEVLSEATQRNDSFRVYSQTLKILLDLDKLIDANKIIEILKKKYKHLPDMWLLVSESYLRINNEKLAKEMLPKSLLSLKEKDHLEYMTKFALMMSRHNIHDFSQTIFEKILSTYSKNLSIWFTYIDMMTKNGDIEIARSLFERMLVHKFPLKKLKSIFQKYIEFETKHGDNANLSKIKKMAKSMLEKHEDE</sequence>
<feature type="domain" description="Pre-mRNA-splicing factor Syf1/CRNKL1-like C-terminal HAT-repeats" evidence="6">
    <location>
        <begin position="127"/>
        <end position="374"/>
    </location>
</feature>
<dbReference type="GO" id="GO:0006364">
    <property type="term" value="P:rRNA processing"/>
    <property type="evidence" value="ECO:0007669"/>
    <property type="project" value="UniProtKB-KW"/>
</dbReference>
<dbReference type="Gene3D" id="1.25.40.10">
    <property type="entry name" value="Tetratricopeptide repeat domain"/>
    <property type="match status" value="2"/>
</dbReference>
<dbReference type="AlphaFoldDB" id="A0A9N9RWY2"/>
<dbReference type="PANTHER" id="PTHR23270">
    <property type="entry name" value="PROGRAMMED CELL DEATH PROTEIN 11 PRE-RRNA PROCESSING PROTEIN RRP5"/>
    <property type="match status" value="1"/>
</dbReference>
<protein>
    <recommendedName>
        <fullName evidence="6">Pre-mRNA-splicing factor Syf1/CRNKL1-like C-terminal HAT-repeats domain-containing protein</fullName>
    </recommendedName>
</protein>
<evidence type="ECO:0000259" key="6">
    <source>
        <dbReference type="Pfam" id="PF23231"/>
    </source>
</evidence>
<comment type="subcellular location">
    <subcellularLocation>
        <location evidence="1">Nucleus</location>
    </subcellularLocation>
</comment>
<dbReference type="Proteomes" id="UP001153620">
    <property type="component" value="Chromosome 2"/>
</dbReference>
<dbReference type="InterPro" id="IPR045209">
    <property type="entry name" value="Rrp5"/>
</dbReference>
<proteinExistence type="predicted"/>
<dbReference type="SUPFAM" id="SSF48452">
    <property type="entry name" value="TPR-like"/>
    <property type="match status" value="2"/>
</dbReference>
<accession>A0A9N9RWY2</accession>
<keyword evidence="2" id="KW-0698">rRNA processing</keyword>
<dbReference type="GO" id="GO:0032040">
    <property type="term" value="C:small-subunit processome"/>
    <property type="evidence" value="ECO:0007669"/>
    <property type="project" value="TreeGrafter"/>
</dbReference>
<dbReference type="InterPro" id="IPR055430">
    <property type="entry name" value="HAT_Syf1_CNRKL1_C"/>
</dbReference>
<organism evidence="7 8">
    <name type="scientific">Chironomus riparius</name>
    <dbReference type="NCBI Taxonomy" id="315576"/>
    <lineage>
        <taxon>Eukaryota</taxon>
        <taxon>Metazoa</taxon>
        <taxon>Ecdysozoa</taxon>
        <taxon>Arthropoda</taxon>
        <taxon>Hexapoda</taxon>
        <taxon>Insecta</taxon>
        <taxon>Pterygota</taxon>
        <taxon>Neoptera</taxon>
        <taxon>Endopterygota</taxon>
        <taxon>Diptera</taxon>
        <taxon>Nematocera</taxon>
        <taxon>Chironomoidea</taxon>
        <taxon>Chironomidae</taxon>
        <taxon>Chironominae</taxon>
        <taxon>Chironomus</taxon>
    </lineage>
</organism>
<dbReference type="GO" id="GO:0003723">
    <property type="term" value="F:RNA binding"/>
    <property type="evidence" value="ECO:0007669"/>
    <property type="project" value="TreeGrafter"/>
</dbReference>
<evidence type="ECO:0000256" key="2">
    <source>
        <dbReference type="ARBA" id="ARBA00022552"/>
    </source>
</evidence>
<keyword evidence="3" id="KW-0677">Repeat</keyword>
<evidence type="ECO:0000313" key="7">
    <source>
        <dbReference type="EMBL" id="CAG9804396.1"/>
    </source>
</evidence>
<keyword evidence="4" id="KW-0539">Nucleus</keyword>
<dbReference type="InterPro" id="IPR011990">
    <property type="entry name" value="TPR-like_helical_dom_sf"/>
</dbReference>
<keyword evidence="8" id="KW-1185">Reference proteome</keyword>
<feature type="region of interest" description="Disordered" evidence="5">
    <location>
        <begin position="60"/>
        <end position="84"/>
    </location>
</feature>
<evidence type="ECO:0000256" key="1">
    <source>
        <dbReference type="ARBA" id="ARBA00004123"/>
    </source>
</evidence>
<evidence type="ECO:0000313" key="8">
    <source>
        <dbReference type="Proteomes" id="UP001153620"/>
    </source>
</evidence>
<dbReference type="Pfam" id="PF23231">
    <property type="entry name" value="HAT_Syf1_CNRKL1_C"/>
    <property type="match status" value="1"/>
</dbReference>
<dbReference type="InterPro" id="IPR003107">
    <property type="entry name" value="HAT"/>
</dbReference>
<name>A0A9N9RWY2_9DIPT</name>
<reference evidence="7" key="1">
    <citation type="submission" date="2022-01" db="EMBL/GenBank/DDBJ databases">
        <authorList>
            <person name="King R."/>
        </authorList>
    </citation>
    <scope>NUCLEOTIDE SEQUENCE</scope>
</reference>
<evidence type="ECO:0000256" key="4">
    <source>
        <dbReference type="ARBA" id="ARBA00023242"/>
    </source>
</evidence>
<reference evidence="7" key="2">
    <citation type="submission" date="2022-10" db="EMBL/GenBank/DDBJ databases">
        <authorList>
            <consortium name="ENA_rothamsted_submissions"/>
            <consortium name="culmorum"/>
            <person name="King R."/>
        </authorList>
    </citation>
    <scope>NUCLEOTIDE SEQUENCE</scope>
</reference>
<dbReference type="SMART" id="SM00386">
    <property type="entry name" value="HAT"/>
    <property type="match status" value="4"/>
</dbReference>
<feature type="compositionally biased region" description="Basic and acidic residues" evidence="5">
    <location>
        <begin position="60"/>
        <end position="70"/>
    </location>
</feature>
<evidence type="ECO:0000256" key="3">
    <source>
        <dbReference type="ARBA" id="ARBA00022737"/>
    </source>
</evidence>
<evidence type="ECO:0000256" key="5">
    <source>
        <dbReference type="SAM" id="MobiDB-lite"/>
    </source>
</evidence>
<dbReference type="EMBL" id="OU895878">
    <property type="protein sequence ID" value="CAG9804396.1"/>
    <property type="molecule type" value="Genomic_DNA"/>
</dbReference>
<gene>
    <name evidence="7" type="ORF">CHIRRI_LOCUS7285</name>
</gene>
<dbReference type="OrthoDB" id="412781at2759"/>